<comment type="cofactor">
    <cofactor evidence="1">
        <name>Zn(2+)</name>
        <dbReference type="ChEBI" id="CHEBI:29105"/>
    </cofactor>
</comment>
<dbReference type="GO" id="GO:0008270">
    <property type="term" value="F:zinc ion binding"/>
    <property type="evidence" value="ECO:0007669"/>
    <property type="project" value="InterPro"/>
</dbReference>
<proteinExistence type="predicted"/>
<dbReference type="SUPFAM" id="SSF50129">
    <property type="entry name" value="GroES-like"/>
    <property type="match status" value="1"/>
</dbReference>
<dbReference type="AlphaFoldDB" id="A0A6J6ATS9"/>
<dbReference type="FunFam" id="3.40.50.720:FF:000022">
    <property type="entry name" value="Cinnamyl alcohol dehydrogenase"/>
    <property type="match status" value="1"/>
</dbReference>
<dbReference type="GO" id="GO:0016616">
    <property type="term" value="F:oxidoreductase activity, acting on the CH-OH group of donors, NAD or NADP as acceptor"/>
    <property type="evidence" value="ECO:0007669"/>
    <property type="project" value="InterPro"/>
</dbReference>
<dbReference type="InterPro" id="IPR011032">
    <property type="entry name" value="GroES-like_sf"/>
</dbReference>
<dbReference type="Gene3D" id="3.40.50.720">
    <property type="entry name" value="NAD(P)-binding Rossmann-like Domain"/>
    <property type="match status" value="1"/>
</dbReference>
<name>A0A6J6ATS9_9ZZZZ</name>
<dbReference type="InterPro" id="IPR002328">
    <property type="entry name" value="ADH_Zn_CS"/>
</dbReference>
<dbReference type="EMBL" id="CAEZSD010000006">
    <property type="protein sequence ID" value="CAB4529846.1"/>
    <property type="molecule type" value="Genomic_DNA"/>
</dbReference>
<evidence type="ECO:0000256" key="4">
    <source>
        <dbReference type="ARBA" id="ARBA00023002"/>
    </source>
</evidence>
<dbReference type="Gene3D" id="3.90.180.10">
    <property type="entry name" value="Medium-chain alcohol dehydrogenases, catalytic domain"/>
    <property type="match status" value="1"/>
</dbReference>
<evidence type="ECO:0000256" key="2">
    <source>
        <dbReference type="ARBA" id="ARBA00022723"/>
    </source>
</evidence>
<keyword evidence="3" id="KW-0862">Zinc</keyword>
<keyword evidence="4" id="KW-0560">Oxidoreductase</keyword>
<reference evidence="6" key="1">
    <citation type="submission" date="2020-05" db="EMBL/GenBank/DDBJ databases">
        <authorList>
            <person name="Chiriac C."/>
            <person name="Salcher M."/>
            <person name="Ghai R."/>
            <person name="Kavagutti S V."/>
        </authorList>
    </citation>
    <scope>NUCLEOTIDE SEQUENCE</scope>
</reference>
<dbReference type="InterPro" id="IPR013149">
    <property type="entry name" value="ADH-like_C"/>
</dbReference>
<dbReference type="CDD" id="cd05283">
    <property type="entry name" value="CAD1"/>
    <property type="match status" value="1"/>
</dbReference>
<evidence type="ECO:0000313" key="6">
    <source>
        <dbReference type="EMBL" id="CAB4529846.1"/>
    </source>
</evidence>
<dbReference type="SMART" id="SM00829">
    <property type="entry name" value="PKS_ER"/>
    <property type="match status" value="1"/>
</dbReference>
<sequence>MNTRAYAAMKAKSELVPFSFDRREVGAHDVALDISYAGICHSDIHQVHEEWGPAIFPMVPGHEIAGVVTSIGSSVTKFKVGDRIGVGVFVDSCRDCDNCKSGLQQYCEQGMTGTYNGMERDGKTVAMGGYSNYFVINEDYAVHIPENLPLDGVAPLLCAGITLYSPIKHWNVGPGKKVAVMGLGGLGHMGVKFAVAMGAEVTVLSHSPNKEKDAIAMGAHHFVSTNDPAAFKVHAREFDIILNTVSAELDINQYLSLLRLNGTLIVIGLPGKPYAVEVGSLLNGRRSIGGSMIGGIPQMQEMLDFCGKNNIVSDVEVIKADYINQAYERTVKSDVKYRFVIDASTI</sequence>
<protein>
    <submittedName>
        <fullName evidence="6">Unannotated protein</fullName>
    </submittedName>
</protein>
<accession>A0A6J6ATS9</accession>
<evidence type="ECO:0000256" key="1">
    <source>
        <dbReference type="ARBA" id="ARBA00001947"/>
    </source>
</evidence>
<dbReference type="InterPro" id="IPR047109">
    <property type="entry name" value="CAD-like"/>
</dbReference>
<dbReference type="SUPFAM" id="SSF51735">
    <property type="entry name" value="NAD(P)-binding Rossmann-fold domains"/>
    <property type="match status" value="1"/>
</dbReference>
<dbReference type="PANTHER" id="PTHR42683">
    <property type="entry name" value="ALDEHYDE REDUCTASE"/>
    <property type="match status" value="1"/>
</dbReference>
<dbReference type="InterPro" id="IPR036291">
    <property type="entry name" value="NAD(P)-bd_dom_sf"/>
</dbReference>
<evidence type="ECO:0000256" key="3">
    <source>
        <dbReference type="ARBA" id="ARBA00022833"/>
    </source>
</evidence>
<feature type="domain" description="Enoyl reductase (ER)" evidence="5">
    <location>
        <begin position="12"/>
        <end position="346"/>
    </location>
</feature>
<keyword evidence="2" id="KW-0479">Metal-binding</keyword>
<organism evidence="6">
    <name type="scientific">freshwater metagenome</name>
    <dbReference type="NCBI Taxonomy" id="449393"/>
    <lineage>
        <taxon>unclassified sequences</taxon>
        <taxon>metagenomes</taxon>
        <taxon>ecological metagenomes</taxon>
    </lineage>
</organism>
<dbReference type="Pfam" id="PF00107">
    <property type="entry name" value="ADH_zinc_N"/>
    <property type="match status" value="1"/>
</dbReference>
<evidence type="ECO:0000259" key="5">
    <source>
        <dbReference type="SMART" id="SM00829"/>
    </source>
</evidence>
<dbReference type="PROSITE" id="PS00059">
    <property type="entry name" value="ADH_ZINC"/>
    <property type="match status" value="1"/>
</dbReference>
<gene>
    <name evidence="6" type="ORF">UFOPK1399_00109</name>
</gene>
<dbReference type="InterPro" id="IPR013154">
    <property type="entry name" value="ADH-like_N"/>
</dbReference>
<dbReference type="Pfam" id="PF08240">
    <property type="entry name" value="ADH_N"/>
    <property type="match status" value="1"/>
</dbReference>
<dbReference type="InterPro" id="IPR020843">
    <property type="entry name" value="ER"/>
</dbReference>